<accession>C1EBB7</accession>
<dbReference type="SUPFAM" id="SSF56112">
    <property type="entry name" value="Protein kinase-like (PK-like)"/>
    <property type="match status" value="1"/>
</dbReference>
<protein>
    <recommendedName>
        <fullName evidence="3">ABC1 atypical kinase-like domain-containing protein</fullName>
    </recommendedName>
</protein>
<dbReference type="CDD" id="cd05121">
    <property type="entry name" value="ABC1_ADCK3-like"/>
    <property type="match status" value="1"/>
</dbReference>
<evidence type="ECO:0000313" key="5">
    <source>
        <dbReference type="Proteomes" id="UP000002009"/>
    </source>
</evidence>
<dbReference type="Proteomes" id="UP000002009">
    <property type="component" value="Chromosome 7"/>
</dbReference>
<proteinExistence type="inferred from homology"/>
<dbReference type="OMA" id="CPKDEIR"/>
<dbReference type="InterPro" id="IPR050154">
    <property type="entry name" value="UbiB_kinase"/>
</dbReference>
<dbReference type="InParanoid" id="C1EBB7"/>
<reference evidence="4 5" key="1">
    <citation type="journal article" date="2009" name="Science">
        <title>Green evolution and dynamic adaptations revealed by genomes of the marine picoeukaryotes Micromonas.</title>
        <authorList>
            <person name="Worden A.Z."/>
            <person name="Lee J.H."/>
            <person name="Mock T."/>
            <person name="Rouze P."/>
            <person name="Simmons M.P."/>
            <person name="Aerts A.L."/>
            <person name="Allen A.E."/>
            <person name="Cuvelier M.L."/>
            <person name="Derelle E."/>
            <person name="Everett M.V."/>
            <person name="Foulon E."/>
            <person name="Grimwood J."/>
            <person name="Gundlach H."/>
            <person name="Henrissat B."/>
            <person name="Napoli C."/>
            <person name="McDonald S.M."/>
            <person name="Parker M.S."/>
            <person name="Rombauts S."/>
            <person name="Salamov A."/>
            <person name="Von Dassow P."/>
            <person name="Badger J.H."/>
            <person name="Coutinho P.M."/>
            <person name="Demir E."/>
            <person name="Dubchak I."/>
            <person name="Gentemann C."/>
            <person name="Eikrem W."/>
            <person name="Gready J.E."/>
            <person name="John U."/>
            <person name="Lanier W."/>
            <person name="Lindquist E.A."/>
            <person name="Lucas S."/>
            <person name="Mayer K.F."/>
            <person name="Moreau H."/>
            <person name="Not F."/>
            <person name="Otillar R."/>
            <person name="Panaud O."/>
            <person name="Pangilinan J."/>
            <person name="Paulsen I."/>
            <person name="Piegu B."/>
            <person name="Poliakov A."/>
            <person name="Robbens S."/>
            <person name="Schmutz J."/>
            <person name="Toulza E."/>
            <person name="Wyss T."/>
            <person name="Zelensky A."/>
            <person name="Zhou K."/>
            <person name="Armbrust E.V."/>
            <person name="Bhattacharya D."/>
            <person name="Goodenough U.W."/>
            <person name="Van de Peer Y."/>
            <person name="Grigoriev I.V."/>
        </authorList>
    </citation>
    <scope>NUCLEOTIDE SEQUENCE [LARGE SCALE GENOMIC DNA]</scope>
    <source>
        <strain evidence="5">RCC299 / NOUM17</strain>
    </source>
</reference>
<dbReference type="STRING" id="296587.C1EBB7"/>
<keyword evidence="5" id="KW-1185">Reference proteome</keyword>
<sequence>MSTTMNVAGVRARLPTAGTARSSIAAPLRVHHSTRAARHRRGCASTTTRARMGGVMDVTKVGEVAGNAAVAVVEVSKAVRMRGVEAPDVQKSFVAKGGAEVDRGGPVAVDEEGLPLVYDKTAIQAFWDKQGGALQKRWAEFLGLSVPFLTRVATLSITGGAAELARNDRSLARDARVIIEKLGPTYIKAGQMMSVRPDVLPQAALDELAVLQDAVKPFETAVAIATIEKELGGPLGQFFDEISEKPVAAASLAQVYRARLAGTDTYVAVKVQRPEILSTVSKDLYVLRRAAEVYQGLIERFAPQQRTDYVALLNEWAVGFYTELDFLNEASNQQRLRDLVLDQEKVSGVYVPRVYHELSTRRVLVSEWIDGVKLSDCPKDEIRELIGVGQECFLVQLLQVGFFHSDPHPGNLMKMADPTDPSKSVLAILDFGLMASIQQEDMDTMVSSIIHLANKDYPALVDDFIDLKILPDDCDRAKVIPLMDKALSPYVKGGGAKKYEAELKKMYNMEDGSLQSTAGGFQAMTQDLLTVLNDIPFSIPPYFALLGRAVVTLEGIALIGNPDYRLVMEAYPFVARKLLREDRPAAQRALQEVLYASTAGGGSILQGRRLAVMLNSAMGVVARDAGEGVFVDLDTIPEDSISLSTGLRYLLSPRAEALRKVLEKEAVGAADILLRQAARKGGGRLFAQLPQPPTLPGFFPFQLPALPKPEDVPGPMLVPSRTGGAPTPCLATPTQVLDAAAPKLTREEELFAISLADLARGTLGRDAAVVLSGDALLEPEAIAGLLLGALATGDVPGTDNPQVAALVARVREQLQPAEGSSYRSFDSAGADGDENGKENGEGLDEIVAAVRDLSPEESAVLQASARVVADAMWERFVDRLEVGLLGRKPETAEEPARMAEQAVAASAR</sequence>
<dbReference type="PANTHER" id="PTHR10566">
    <property type="entry name" value="CHAPERONE-ACTIVITY OF BC1 COMPLEX CABC1 -RELATED"/>
    <property type="match status" value="1"/>
</dbReference>
<dbReference type="OrthoDB" id="427480at2759"/>
<gene>
    <name evidence="4" type="ORF">MICPUN_60374</name>
</gene>
<evidence type="ECO:0000313" key="4">
    <source>
        <dbReference type="EMBL" id="ACO65004.1"/>
    </source>
</evidence>
<feature type="region of interest" description="Disordered" evidence="2">
    <location>
        <begin position="889"/>
        <end position="908"/>
    </location>
</feature>
<dbReference type="InterPro" id="IPR004147">
    <property type="entry name" value="ABC1_dom"/>
</dbReference>
<dbReference type="GeneID" id="8245386"/>
<organism evidence="4 5">
    <name type="scientific">Micromonas commoda (strain RCC299 / NOUM17 / CCMP2709)</name>
    <name type="common">Picoplanktonic green alga</name>
    <dbReference type="NCBI Taxonomy" id="296587"/>
    <lineage>
        <taxon>Eukaryota</taxon>
        <taxon>Viridiplantae</taxon>
        <taxon>Chlorophyta</taxon>
        <taxon>Mamiellophyceae</taxon>
        <taxon>Mamiellales</taxon>
        <taxon>Mamiellaceae</taxon>
        <taxon>Micromonas</taxon>
    </lineage>
</organism>
<dbReference type="Pfam" id="PF03109">
    <property type="entry name" value="ABC1"/>
    <property type="match status" value="1"/>
</dbReference>
<dbReference type="KEGG" id="mis:MICPUN_60374"/>
<comment type="similarity">
    <text evidence="1">Belongs to the protein kinase superfamily. ADCK protein kinase family.</text>
</comment>
<dbReference type="eggNOG" id="KOG1235">
    <property type="taxonomic scope" value="Eukaryota"/>
</dbReference>
<feature type="region of interest" description="Disordered" evidence="2">
    <location>
        <begin position="817"/>
        <end position="840"/>
    </location>
</feature>
<dbReference type="AlphaFoldDB" id="C1EBB7"/>
<name>C1EBB7_MICCC</name>
<dbReference type="RefSeq" id="XP_002503746.1">
    <property type="nucleotide sequence ID" value="XM_002503700.1"/>
</dbReference>
<feature type="domain" description="ABC1 atypical kinase-like" evidence="3">
    <location>
        <begin position="211"/>
        <end position="461"/>
    </location>
</feature>
<evidence type="ECO:0000256" key="1">
    <source>
        <dbReference type="ARBA" id="ARBA00009670"/>
    </source>
</evidence>
<dbReference type="EMBL" id="CP001328">
    <property type="protein sequence ID" value="ACO65004.1"/>
    <property type="molecule type" value="Genomic_DNA"/>
</dbReference>
<dbReference type="InterPro" id="IPR011009">
    <property type="entry name" value="Kinase-like_dom_sf"/>
</dbReference>
<evidence type="ECO:0000256" key="2">
    <source>
        <dbReference type="SAM" id="MobiDB-lite"/>
    </source>
</evidence>
<dbReference type="PANTHER" id="PTHR10566:SF121">
    <property type="entry name" value="PROTEIN KINASE DOMAIN-CONTAINING PROTEIN"/>
    <property type="match status" value="1"/>
</dbReference>
<evidence type="ECO:0000259" key="3">
    <source>
        <dbReference type="Pfam" id="PF03109"/>
    </source>
</evidence>